<protein>
    <submittedName>
        <fullName evidence="9">Cytochrome c</fullName>
    </submittedName>
</protein>
<dbReference type="Proteomes" id="UP001178354">
    <property type="component" value="Unassembled WGS sequence"/>
</dbReference>
<feature type="chain" id="PRO_5043633849" evidence="7">
    <location>
        <begin position="23"/>
        <end position="101"/>
    </location>
</feature>
<evidence type="ECO:0000313" key="10">
    <source>
        <dbReference type="Proteomes" id="UP001178354"/>
    </source>
</evidence>
<dbReference type="InterPro" id="IPR036909">
    <property type="entry name" value="Cyt_c-like_dom_sf"/>
</dbReference>
<evidence type="ECO:0000256" key="5">
    <source>
        <dbReference type="ARBA" id="ARBA00023004"/>
    </source>
</evidence>
<evidence type="ECO:0000259" key="8">
    <source>
        <dbReference type="PROSITE" id="PS51007"/>
    </source>
</evidence>
<keyword evidence="5 6" id="KW-0408">Iron</keyword>
<dbReference type="InterPro" id="IPR050597">
    <property type="entry name" value="Cytochrome_c_Oxidase_Subunit"/>
</dbReference>
<keyword evidence="1" id="KW-0813">Transport</keyword>
<dbReference type="Gene3D" id="1.10.760.10">
    <property type="entry name" value="Cytochrome c-like domain"/>
    <property type="match status" value="1"/>
</dbReference>
<keyword evidence="3 6" id="KW-0479">Metal-binding</keyword>
<keyword evidence="10" id="KW-1185">Reference proteome</keyword>
<name>A0AAW8BAD6_9GAMM</name>
<evidence type="ECO:0000256" key="1">
    <source>
        <dbReference type="ARBA" id="ARBA00022448"/>
    </source>
</evidence>
<dbReference type="PANTHER" id="PTHR33751">
    <property type="entry name" value="CBB3-TYPE CYTOCHROME C OXIDASE SUBUNIT FIXP"/>
    <property type="match status" value="1"/>
</dbReference>
<evidence type="ECO:0000256" key="6">
    <source>
        <dbReference type="PROSITE-ProRule" id="PRU00433"/>
    </source>
</evidence>
<evidence type="ECO:0000313" key="9">
    <source>
        <dbReference type="EMBL" id="MDP1521263.1"/>
    </source>
</evidence>
<feature type="signal peptide" evidence="7">
    <location>
        <begin position="1"/>
        <end position="22"/>
    </location>
</feature>
<dbReference type="PANTHER" id="PTHR33751:SF9">
    <property type="entry name" value="CYTOCHROME C4"/>
    <property type="match status" value="1"/>
</dbReference>
<keyword evidence="4" id="KW-0249">Electron transport</keyword>
<dbReference type="PROSITE" id="PS51007">
    <property type="entry name" value="CYTC"/>
    <property type="match status" value="1"/>
</dbReference>
<dbReference type="InterPro" id="IPR009056">
    <property type="entry name" value="Cyt_c-like_dom"/>
</dbReference>
<accession>A0AAW8BAD6</accession>
<keyword evidence="2 6" id="KW-0349">Heme</keyword>
<reference evidence="9" key="1">
    <citation type="journal article" date="2010" name="Int. J. Syst. Evol. Microbiol.">
        <title>Porticoccus litoralis gen. nov., sp. nov., a gammaproteobacterium isolated from the Yellow Sea.</title>
        <authorList>
            <person name="Oh H.M."/>
            <person name="Kim H."/>
            <person name="Kim K.M."/>
            <person name="Min G.S."/>
            <person name="Cho J.C."/>
        </authorList>
    </citation>
    <scope>NUCLEOTIDE SEQUENCE</scope>
    <source>
        <strain evidence="9">DSM 25064</strain>
    </source>
</reference>
<dbReference type="GO" id="GO:0046872">
    <property type="term" value="F:metal ion binding"/>
    <property type="evidence" value="ECO:0007669"/>
    <property type="project" value="UniProtKB-KW"/>
</dbReference>
<dbReference type="AlphaFoldDB" id="A0AAW8BAD6"/>
<dbReference type="GO" id="GO:0020037">
    <property type="term" value="F:heme binding"/>
    <property type="evidence" value="ECO:0007669"/>
    <property type="project" value="InterPro"/>
</dbReference>
<organism evidence="9 10">
    <name type="scientific">Porticoccus litoralis</name>
    <dbReference type="NCBI Taxonomy" id="434086"/>
    <lineage>
        <taxon>Bacteria</taxon>
        <taxon>Pseudomonadati</taxon>
        <taxon>Pseudomonadota</taxon>
        <taxon>Gammaproteobacteria</taxon>
        <taxon>Cellvibrionales</taxon>
        <taxon>Porticoccaceae</taxon>
        <taxon>Porticoccus</taxon>
    </lineage>
</organism>
<feature type="domain" description="Cytochrome c" evidence="8">
    <location>
        <begin position="24"/>
        <end position="101"/>
    </location>
</feature>
<dbReference type="SUPFAM" id="SSF46626">
    <property type="entry name" value="Cytochrome c"/>
    <property type="match status" value="1"/>
</dbReference>
<dbReference type="EMBL" id="JAUUUU010000006">
    <property type="protein sequence ID" value="MDP1521263.1"/>
    <property type="molecule type" value="Genomic_DNA"/>
</dbReference>
<evidence type="ECO:0000256" key="2">
    <source>
        <dbReference type="ARBA" id="ARBA00022617"/>
    </source>
</evidence>
<sequence length="101" mass="10631">MKKMIGTLVFAALTVTAGQVMADGDIDEGKTKAMACVACHGVAGISSNEIWPNLAGQKAGYLVKQLKAFRDGTRSDPVMSSMAKTLSDPDIDDLAAYYSSL</sequence>
<keyword evidence="7" id="KW-0732">Signal</keyword>
<dbReference type="GO" id="GO:0009055">
    <property type="term" value="F:electron transfer activity"/>
    <property type="evidence" value="ECO:0007669"/>
    <property type="project" value="InterPro"/>
</dbReference>
<evidence type="ECO:0000256" key="7">
    <source>
        <dbReference type="SAM" id="SignalP"/>
    </source>
</evidence>
<evidence type="ECO:0000256" key="4">
    <source>
        <dbReference type="ARBA" id="ARBA00022982"/>
    </source>
</evidence>
<dbReference type="Pfam" id="PF00034">
    <property type="entry name" value="Cytochrom_C"/>
    <property type="match status" value="1"/>
</dbReference>
<evidence type="ECO:0000256" key="3">
    <source>
        <dbReference type="ARBA" id="ARBA00022723"/>
    </source>
</evidence>
<proteinExistence type="predicted"/>
<gene>
    <name evidence="9" type="ORF">Q8A57_09805</name>
</gene>
<comment type="caution">
    <text evidence="9">The sequence shown here is derived from an EMBL/GenBank/DDBJ whole genome shotgun (WGS) entry which is preliminary data.</text>
</comment>
<reference evidence="9" key="2">
    <citation type="submission" date="2023-08" db="EMBL/GenBank/DDBJ databases">
        <authorList>
            <person name="Luo J."/>
        </authorList>
    </citation>
    <scope>NUCLEOTIDE SEQUENCE</scope>
    <source>
        <strain evidence="9">DSM 25064</strain>
    </source>
</reference>
<dbReference type="RefSeq" id="WP_305170928.1">
    <property type="nucleotide sequence ID" value="NZ_JAUUUU010000006.1"/>
</dbReference>